<feature type="domain" description="Olfactomedin-like" evidence="4">
    <location>
        <begin position="1"/>
        <end position="244"/>
    </location>
</feature>
<accession>C3Y344</accession>
<gene>
    <name evidence="5" type="ORF">BRAFLDRAFT_226575</name>
</gene>
<dbReference type="FunCoup" id="C3Y344">
    <property type="interactions" value="39"/>
</dbReference>
<name>C3Y344_BRAFL</name>
<dbReference type="InterPro" id="IPR003112">
    <property type="entry name" value="Olfac-like_dom"/>
</dbReference>
<dbReference type="STRING" id="7739.C3Y344"/>
<organism>
    <name type="scientific">Branchiostoma floridae</name>
    <name type="common">Florida lancelet</name>
    <name type="synonym">Amphioxus</name>
    <dbReference type="NCBI Taxonomy" id="7739"/>
    <lineage>
        <taxon>Eukaryota</taxon>
        <taxon>Metazoa</taxon>
        <taxon>Chordata</taxon>
        <taxon>Cephalochordata</taxon>
        <taxon>Leptocardii</taxon>
        <taxon>Amphioxiformes</taxon>
        <taxon>Branchiostomatidae</taxon>
        <taxon>Branchiostoma</taxon>
    </lineage>
</organism>
<dbReference type="InterPro" id="IPR050605">
    <property type="entry name" value="Olfactomedin-like_domain"/>
</dbReference>
<dbReference type="InParanoid" id="C3Y344"/>
<dbReference type="eggNOG" id="KOG3545">
    <property type="taxonomic scope" value="Eukaryota"/>
</dbReference>
<dbReference type="PANTHER" id="PTHR23192:SF87">
    <property type="entry name" value="AMASSIN-3"/>
    <property type="match status" value="1"/>
</dbReference>
<evidence type="ECO:0000256" key="2">
    <source>
        <dbReference type="ARBA" id="ARBA00022525"/>
    </source>
</evidence>
<protein>
    <recommendedName>
        <fullName evidence="4">Olfactomedin-like domain-containing protein</fullName>
    </recommendedName>
</protein>
<dbReference type="AlphaFoldDB" id="C3Y344"/>
<evidence type="ECO:0000256" key="3">
    <source>
        <dbReference type="PROSITE-ProRule" id="PRU00446"/>
    </source>
</evidence>
<evidence type="ECO:0000259" key="4">
    <source>
        <dbReference type="PROSITE" id="PS51132"/>
    </source>
</evidence>
<keyword evidence="2" id="KW-0964">Secreted</keyword>
<dbReference type="SUPFAM" id="SSF101898">
    <property type="entry name" value="NHL repeat"/>
    <property type="match status" value="1"/>
</dbReference>
<feature type="non-terminal residue" evidence="5">
    <location>
        <position position="244"/>
    </location>
</feature>
<comment type="subcellular location">
    <subcellularLocation>
        <location evidence="1">Secreted</location>
    </subcellularLocation>
</comment>
<feature type="non-terminal residue" evidence="5">
    <location>
        <position position="1"/>
    </location>
</feature>
<evidence type="ECO:0000256" key="1">
    <source>
        <dbReference type="ARBA" id="ARBA00004613"/>
    </source>
</evidence>
<reference evidence="5" key="1">
    <citation type="journal article" date="2008" name="Nature">
        <title>The amphioxus genome and the evolution of the chordate karyotype.</title>
        <authorList>
            <consortium name="US DOE Joint Genome Institute (JGI-PGF)"/>
            <person name="Putnam N.H."/>
            <person name="Butts T."/>
            <person name="Ferrier D.E.K."/>
            <person name="Furlong R.F."/>
            <person name="Hellsten U."/>
            <person name="Kawashima T."/>
            <person name="Robinson-Rechavi M."/>
            <person name="Shoguchi E."/>
            <person name="Terry A."/>
            <person name="Yu J.-K."/>
            <person name="Benito-Gutierrez E.L."/>
            <person name="Dubchak I."/>
            <person name="Garcia-Fernandez J."/>
            <person name="Gibson-Brown J.J."/>
            <person name="Grigoriev I.V."/>
            <person name="Horton A.C."/>
            <person name="de Jong P.J."/>
            <person name="Jurka J."/>
            <person name="Kapitonov V.V."/>
            <person name="Kohara Y."/>
            <person name="Kuroki Y."/>
            <person name="Lindquist E."/>
            <person name="Lucas S."/>
            <person name="Osoegawa K."/>
            <person name="Pennacchio L.A."/>
            <person name="Salamov A.A."/>
            <person name="Satou Y."/>
            <person name="Sauka-Spengler T."/>
            <person name="Schmutz J."/>
            <person name="Shin-I T."/>
            <person name="Toyoda A."/>
            <person name="Bronner-Fraser M."/>
            <person name="Fujiyama A."/>
            <person name="Holland L.Z."/>
            <person name="Holland P.W.H."/>
            <person name="Satoh N."/>
            <person name="Rokhsar D.S."/>
        </authorList>
    </citation>
    <scope>NUCLEOTIDE SEQUENCE [LARGE SCALE GENOMIC DNA]</scope>
    <source>
        <strain evidence="5">S238N-H82</strain>
        <tissue evidence="5">Testes</tissue>
    </source>
</reference>
<evidence type="ECO:0000313" key="5">
    <source>
        <dbReference type="EMBL" id="EEN65456.1"/>
    </source>
</evidence>
<dbReference type="PROSITE" id="PS51132">
    <property type="entry name" value="OLF"/>
    <property type="match status" value="1"/>
</dbReference>
<sequence length="244" mass="27540">GCKGTLTSVGEPEVMLQRSELYGAWMTDPAGTTCTDNVWFMSGYKGNSVPEYSTVWDFQSGWGCTPYTLPEYWAGTGHVMYNGSVYYTNGTTNNMVKYDLTTRTVTARKTLPGAAYNNYQYKHGANIGIDFALDEEGLWVIYATSANSGKLVISKLNPDDLSILKTWHTNYPRASVGEAFMMCGVLYTLTNYKSPGEIHFFYNTQTSTNSFVNIPFTFYSVPGRTYNYMYSLDYNPKDKKLYAW</sequence>
<dbReference type="SMART" id="SM00284">
    <property type="entry name" value="OLF"/>
    <property type="match status" value="1"/>
</dbReference>
<proteinExistence type="predicted"/>
<dbReference type="Pfam" id="PF02191">
    <property type="entry name" value="OLF"/>
    <property type="match status" value="1"/>
</dbReference>
<dbReference type="GO" id="GO:0005576">
    <property type="term" value="C:extracellular region"/>
    <property type="evidence" value="ECO:0007669"/>
    <property type="project" value="UniProtKB-SubCell"/>
</dbReference>
<dbReference type="PANTHER" id="PTHR23192">
    <property type="entry name" value="OLFACTOMEDIN-RELATED"/>
    <property type="match status" value="1"/>
</dbReference>
<dbReference type="EMBL" id="GG666482">
    <property type="protein sequence ID" value="EEN65456.1"/>
    <property type="molecule type" value="Genomic_DNA"/>
</dbReference>
<comment type="caution">
    <text evidence="3">Lacks conserved residue(s) required for the propagation of feature annotation.</text>
</comment>